<evidence type="ECO:0000256" key="2">
    <source>
        <dbReference type="SAM" id="SignalP"/>
    </source>
</evidence>
<dbReference type="SMART" id="SM00062">
    <property type="entry name" value="PBPb"/>
    <property type="match status" value="1"/>
</dbReference>
<evidence type="ECO:0000313" key="4">
    <source>
        <dbReference type="EMBL" id="MBB3193103.1"/>
    </source>
</evidence>
<sequence length="279" mass="30720">MLRAFFLTLMVGIAMAAPGITAAQPPAPSQTQAPPANLSTPVLTRLKATGELSVCIWPDYYGITFRNPYSGQLTGIDVELSEAFAKDLGVKLRYVESSFATLIDDVTQGRCDVAMFAIGVTPQRRERLAFSTPYLQSDIYGITTRSSRLVKSWDDIDQPGVAVAVQAGTFMEPVMAERLKQARLVVIRPPKTREAELAAGRVDVFMTDYPYSRRLLENADWMRLIPPPKPFHVIPYAYAVRPGDDAWLARINTFVAAIKADGRLAAAARRNGLTDIVAR</sequence>
<feature type="domain" description="Solute-binding protein family 3/N-terminal" evidence="3">
    <location>
        <begin position="51"/>
        <end position="275"/>
    </location>
</feature>
<gene>
    <name evidence="4" type="ORF">FHS28_000468</name>
</gene>
<dbReference type="SUPFAM" id="SSF53850">
    <property type="entry name" value="Periplasmic binding protein-like II"/>
    <property type="match status" value="1"/>
</dbReference>
<feature type="signal peptide" evidence="2">
    <location>
        <begin position="1"/>
        <end position="16"/>
    </location>
</feature>
<feature type="chain" id="PRO_5045915606" evidence="2">
    <location>
        <begin position="17"/>
        <end position="279"/>
    </location>
</feature>
<keyword evidence="1 2" id="KW-0732">Signal</keyword>
<dbReference type="Proteomes" id="UP000574369">
    <property type="component" value="Unassembled WGS sequence"/>
</dbReference>
<keyword evidence="5" id="KW-1185">Reference proteome</keyword>
<dbReference type="Gene3D" id="3.40.190.10">
    <property type="entry name" value="Periplasmic binding protein-like II"/>
    <property type="match status" value="2"/>
</dbReference>
<dbReference type="PANTHER" id="PTHR35936:SF17">
    <property type="entry name" value="ARGININE-BINDING EXTRACELLULAR PROTEIN ARTP"/>
    <property type="match status" value="1"/>
</dbReference>
<evidence type="ECO:0000313" key="5">
    <source>
        <dbReference type="Proteomes" id="UP000574369"/>
    </source>
</evidence>
<organism evidence="4 5">
    <name type="scientific">Roseateles terrae</name>
    <dbReference type="NCBI Taxonomy" id="431060"/>
    <lineage>
        <taxon>Bacteria</taxon>
        <taxon>Pseudomonadati</taxon>
        <taxon>Pseudomonadota</taxon>
        <taxon>Betaproteobacteria</taxon>
        <taxon>Burkholderiales</taxon>
        <taxon>Sphaerotilaceae</taxon>
        <taxon>Roseateles</taxon>
    </lineage>
</organism>
<evidence type="ECO:0000256" key="1">
    <source>
        <dbReference type="ARBA" id="ARBA00022729"/>
    </source>
</evidence>
<name>A0ABR6GLX8_9BURK</name>
<evidence type="ECO:0000259" key="3">
    <source>
        <dbReference type="SMART" id="SM00062"/>
    </source>
</evidence>
<accession>A0ABR6GLX8</accession>
<dbReference type="InterPro" id="IPR001638">
    <property type="entry name" value="Solute-binding_3/MltF_N"/>
</dbReference>
<dbReference type="CDD" id="cd13530">
    <property type="entry name" value="PBP2_peptides_like"/>
    <property type="match status" value="1"/>
</dbReference>
<comment type="caution">
    <text evidence="4">The sequence shown here is derived from an EMBL/GenBank/DDBJ whole genome shotgun (WGS) entry which is preliminary data.</text>
</comment>
<protein>
    <submittedName>
        <fullName evidence="4">ABC-type amino acid transport substrate-binding protein</fullName>
    </submittedName>
</protein>
<dbReference type="Pfam" id="PF00497">
    <property type="entry name" value="SBP_bac_3"/>
    <property type="match status" value="1"/>
</dbReference>
<reference evidence="4 5" key="1">
    <citation type="submission" date="2020-08" db="EMBL/GenBank/DDBJ databases">
        <title>Genomic Encyclopedia of Type Strains, Phase III (KMG-III): the genomes of soil and plant-associated and newly described type strains.</title>
        <authorList>
            <person name="Whitman W."/>
        </authorList>
    </citation>
    <scope>NUCLEOTIDE SEQUENCE [LARGE SCALE GENOMIC DNA]</scope>
    <source>
        <strain evidence="4 5">CECT 7247</strain>
    </source>
</reference>
<proteinExistence type="predicted"/>
<dbReference type="EMBL" id="JACHXO010000001">
    <property type="protein sequence ID" value="MBB3193103.1"/>
    <property type="molecule type" value="Genomic_DNA"/>
</dbReference>
<dbReference type="RefSeq" id="WP_088449260.1">
    <property type="nucleotide sequence ID" value="NZ_JACHXO010000001.1"/>
</dbReference>
<dbReference type="PANTHER" id="PTHR35936">
    <property type="entry name" value="MEMBRANE-BOUND LYTIC MUREIN TRANSGLYCOSYLASE F"/>
    <property type="match status" value="1"/>
</dbReference>